<dbReference type="EMBL" id="CM017712">
    <property type="protein sequence ID" value="TYG39322.1"/>
    <property type="molecule type" value="Genomic_DNA"/>
</dbReference>
<reference evidence="2 3" key="1">
    <citation type="submission" date="2019-06" db="EMBL/GenBank/DDBJ databases">
        <title>WGS assembly of Gossypium darwinii.</title>
        <authorList>
            <person name="Chen Z.J."/>
            <person name="Sreedasyam A."/>
            <person name="Ando A."/>
            <person name="Song Q."/>
            <person name="De L."/>
            <person name="Hulse-Kemp A."/>
            <person name="Ding M."/>
            <person name="Ye W."/>
            <person name="Kirkbride R."/>
            <person name="Jenkins J."/>
            <person name="Plott C."/>
            <person name="Lovell J."/>
            <person name="Lin Y.-M."/>
            <person name="Vaughn R."/>
            <person name="Liu B."/>
            <person name="Li W."/>
            <person name="Simpson S."/>
            <person name="Scheffler B."/>
            <person name="Saski C."/>
            <person name="Grover C."/>
            <person name="Hu G."/>
            <person name="Conover J."/>
            <person name="Carlson J."/>
            <person name="Shu S."/>
            <person name="Boston L."/>
            <person name="Williams M."/>
            <person name="Peterson D."/>
            <person name="Mcgee K."/>
            <person name="Jones D."/>
            <person name="Wendel J."/>
            <person name="Stelly D."/>
            <person name="Grimwood J."/>
            <person name="Schmutz J."/>
        </authorList>
    </citation>
    <scope>NUCLEOTIDE SEQUENCE [LARGE SCALE GENOMIC DNA]</scope>
    <source>
        <strain evidence="2">1808015.09</strain>
    </source>
</reference>
<keyword evidence="1" id="KW-0732">Signal</keyword>
<feature type="chain" id="PRO_5022848119" evidence="1">
    <location>
        <begin position="20"/>
        <end position="53"/>
    </location>
</feature>
<feature type="signal peptide" evidence="1">
    <location>
        <begin position="1"/>
        <end position="19"/>
    </location>
</feature>
<keyword evidence="3" id="KW-1185">Reference proteome</keyword>
<organism evidence="2 3">
    <name type="scientific">Gossypium darwinii</name>
    <name type="common">Darwin's cotton</name>
    <name type="synonym">Gossypium barbadense var. darwinii</name>
    <dbReference type="NCBI Taxonomy" id="34276"/>
    <lineage>
        <taxon>Eukaryota</taxon>
        <taxon>Viridiplantae</taxon>
        <taxon>Streptophyta</taxon>
        <taxon>Embryophyta</taxon>
        <taxon>Tracheophyta</taxon>
        <taxon>Spermatophyta</taxon>
        <taxon>Magnoliopsida</taxon>
        <taxon>eudicotyledons</taxon>
        <taxon>Gunneridae</taxon>
        <taxon>Pentapetalae</taxon>
        <taxon>rosids</taxon>
        <taxon>malvids</taxon>
        <taxon>Malvales</taxon>
        <taxon>Malvaceae</taxon>
        <taxon>Malvoideae</taxon>
        <taxon>Gossypium</taxon>
    </lineage>
</organism>
<sequence>MASLLFLQLLPSLPPASLSEAAAAAVEVIKKELVQTKNKNRDEWSKPRMGIDK</sequence>
<protein>
    <submittedName>
        <fullName evidence="2">Uncharacterized protein</fullName>
    </submittedName>
</protein>
<evidence type="ECO:0000256" key="1">
    <source>
        <dbReference type="SAM" id="SignalP"/>
    </source>
</evidence>
<name>A0A5D2A757_GOSDA</name>
<evidence type="ECO:0000313" key="2">
    <source>
        <dbReference type="EMBL" id="TYG39322.1"/>
    </source>
</evidence>
<dbReference type="AlphaFoldDB" id="A0A5D2A757"/>
<dbReference type="Proteomes" id="UP000323506">
    <property type="component" value="Chromosome D12"/>
</dbReference>
<proteinExistence type="predicted"/>
<gene>
    <name evidence="2" type="ORF">ES288_D12G007200v1</name>
</gene>
<evidence type="ECO:0000313" key="3">
    <source>
        <dbReference type="Proteomes" id="UP000323506"/>
    </source>
</evidence>
<accession>A0A5D2A757</accession>